<evidence type="ECO:0000313" key="2">
    <source>
        <dbReference type="EnsemblProtists" id="EOD06897"/>
    </source>
</evidence>
<protein>
    <submittedName>
        <fullName evidence="2">Uncharacterized protein</fullName>
    </submittedName>
</protein>
<sequence length="622" mass="65804">MIPPYSLSASPTLLLRPASSLAHWPLDRVQFSPRLSAEAVPWTGSPPAASGRSHLPWSAPHEEADDAAVDAASEDITALLVAVTLCLEAVGPLSLAAVVASSLLLASTGLLPEGLPLSWSLSDAAPCAPLVCAAVASEAAFYLACIAAAHLSSSTLGHAPGAARPGVRAWPEERRAALWRRILTDSSTTPHDFVAEWMYREGSGATSPAALLAEWAARRVGLSKARKGRAAELSAGGVAYSDLCVGDVYDWLAATFFGASRADLTPAQAPPPHDRELREMVDKLEAASGALRRMPGDVDGAPSRAFATSPGIRRYCAAADAVRWRHRPLSYYAVSHGVGAAAYTPCVMRRASFERRKEEELMYWYRPAPAGTPPTEALVFVHGIGIGGFGPSKPPACPPSPHLEGWSTRYMLELANATVGELEQVELDGLTDINTKYFGEMIPNYAPISQGILGLYTVPVFFMSAYQLRPSSELELVLQRRDELHAAARRLSPLAPQAAGGLSFRRQDELHAALTELERRVAAEARVAGSGAPSERQAASERAESHTPRVVESSVGSGEMRETLTDAVEALNGARAAEAAEPPDAELARTAGGLDEDLRRVDALMADEAALARLAAAGGGLA</sequence>
<dbReference type="PaxDb" id="2903-EOD06897"/>
<name>A0A0D3I6L2_EMIH1</name>
<dbReference type="HOGENOM" id="CLU_439704_0_0_1"/>
<evidence type="ECO:0000256" key="1">
    <source>
        <dbReference type="SAM" id="MobiDB-lite"/>
    </source>
</evidence>
<dbReference type="GeneID" id="17253058"/>
<organism evidence="2 3">
    <name type="scientific">Emiliania huxleyi (strain CCMP1516)</name>
    <dbReference type="NCBI Taxonomy" id="280463"/>
    <lineage>
        <taxon>Eukaryota</taxon>
        <taxon>Haptista</taxon>
        <taxon>Haptophyta</taxon>
        <taxon>Prymnesiophyceae</taxon>
        <taxon>Isochrysidales</taxon>
        <taxon>Noelaerhabdaceae</taxon>
        <taxon>Emiliania</taxon>
    </lineage>
</organism>
<reference evidence="2" key="2">
    <citation type="submission" date="2024-10" db="UniProtKB">
        <authorList>
            <consortium name="EnsemblProtists"/>
        </authorList>
    </citation>
    <scope>IDENTIFICATION</scope>
</reference>
<dbReference type="KEGG" id="ehx:EMIHUDRAFT_465788"/>
<dbReference type="PANTHER" id="PTHR37471">
    <property type="entry name" value="UNNAMED PRODUCT"/>
    <property type="match status" value="1"/>
</dbReference>
<keyword evidence="3" id="KW-1185">Reference proteome</keyword>
<feature type="region of interest" description="Disordered" evidence="1">
    <location>
        <begin position="525"/>
        <end position="561"/>
    </location>
</feature>
<reference evidence="3" key="1">
    <citation type="journal article" date="2013" name="Nature">
        <title>Pan genome of the phytoplankton Emiliania underpins its global distribution.</title>
        <authorList>
            <person name="Read B.A."/>
            <person name="Kegel J."/>
            <person name="Klute M.J."/>
            <person name="Kuo A."/>
            <person name="Lefebvre S.C."/>
            <person name="Maumus F."/>
            <person name="Mayer C."/>
            <person name="Miller J."/>
            <person name="Monier A."/>
            <person name="Salamov A."/>
            <person name="Young J."/>
            <person name="Aguilar M."/>
            <person name="Claverie J.M."/>
            <person name="Frickenhaus S."/>
            <person name="Gonzalez K."/>
            <person name="Herman E.K."/>
            <person name="Lin Y.C."/>
            <person name="Napier J."/>
            <person name="Ogata H."/>
            <person name="Sarno A.F."/>
            <person name="Shmutz J."/>
            <person name="Schroeder D."/>
            <person name="de Vargas C."/>
            <person name="Verret F."/>
            <person name="von Dassow P."/>
            <person name="Valentin K."/>
            <person name="Van de Peer Y."/>
            <person name="Wheeler G."/>
            <person name="Dacks J.B."/>
            <person name="Delwiche C.F."/>
            <person name="Dyhrman S.T."/>
            <person name="Glockner G."/>
            <person name="John U."/>
            <person name="Richards T."/>
            <person name="Worden A.Z."/>
            <person name="Zhang X."/>
            <person name="Grigoriev I.V."/>
            <person name="Allen A.E."/>
            <person name="Bidle K."/>
            <person name="Borodovsky M."/>
            <person name="Bowler C."/>
            <person name="Brownlee C."/>
            <person name="Cock J.M."/>
            <person name="Elias M."/>
            <person name="Gladyshev V.N."/>
            <person name="Groth M."/>
            <person name="Guda C."/>
            <person name="Hadaegh A."/>
            <person name="Iglesias-Rodriguez M.D."/>
            <person name="Jenkins J."/>
            <person name="Jones B.M."/>
            <person name="Lawson T."/>
            <person name="Leese F."/>
            <person name="Lindquist E."/>
            <person name="Lobanov A."/>
            <person name="Lomsadze A."/>
            <person name="Malik S.B."/>
            <person name="Marsh M.E."/>
            <person name="Mackinder L."/>
            <person name="Mock T."/>
            <person name="Mueller-Roeber B."/>
            <person name="Pagarete A."/>
            <person name="Parker M."/>
            <person name="Probert I."/>
            <person name="Quesneville H."/>
            <person name="Raines C."/>
            <person name="Rensing S.A."/>
            <person name="Riano-Pachon D.M."/>
            <person name="Richier S."/>
            <person name="Rokitta S."/>
            <person name="Shiraiwa Y."/>
            <person name="Soanes D.M."/>
            <person name="van der Giezen M."/>
            <person name="Wahlund T.M."/>
            <person name="Williams B."/>
            <person name="Wilson W."/>
            <person name="Wolfe G."/>
            <person name="Wurch L.L."/>
        </authorList>
    </citation>
    <scope>NUCLEOTIDE SEQUENCE</scope>
</reference>
<dbReference type="PANTHER" id="PTHR37471:SF1">
    <property type="entry name" value="AB HYDROLASE-1 DOMAIN-CONTAINING PROTEIN"/>
    <property type="match status" value="1"/>
</dbReference>
<dbReference type="AlphaFoldDB" id="A0A0D3I6L2"/>
<evidence type="ECO:0000313" key="3">
    <source>
        <dbReference type="Proteomes" id="UP000013827"/>
    </source>
</evidence>
<accession>A0A0D3I6L2</accession>
<feature type="compositionally biased region" description="Basic and acidic residues" evidence="1">
    <location>
        <begin position="538"/>
        <end position="549"/>
    </location>
</feature>
<dbReference type="Proteomes" id="UP000013827">
    <property type="component" value="Unassembled WGS sequence"/>
</dbReference>
<proteinExistence type="predicted"/>
<dbReference type="RefSeq" id="XP_005759326.1">
    <property type="nucleotide sequence ID" value="XM_005759269.1"/>
</dbReference>
<dbReference type="EnsemblProtists" id="EOD06897">
    <property type="protein sequence ID" value="EOD06897"/>
    <property type="gene ID" value="EMIHUDRAFT_465788"/>
</dbReference>